<reference evidence="1" key="1">
    <citation type="submission" date="2015-05" db="UniProtKB">
        <authorList>
            <consortium name="EnsemblMetazoa"/>
        </authorList>
    </citation>
    <scope>IDENTIFICATION</scope>
</reference>
<dbReference type="EMBL" id="ACPB03005864">
    <property type="status" value="NOT_ANNOTATED_CDS"/>
    <property type="molecule type" value="Genomic_DNA"/>
</dbReference>
<dbReference type="VEuPathDB" id="VectorBase:RPRC009765"/>
<dbReference type="HOGENOM" id="CLU_1850210_0_0_1"/>
<dbReference type="EnsemblMetazoa" id="RPRC009765-RA">
    <property type="protein sequence ID" value="RPRC009765-PA"/>
    <property type="gene ID" value="RPRC009765"/>
</dbReference>
<proteinExistence type="predicted"/>
<dbReference type="AlphaFoldDB" id="T1I0E5"/>
<name>T1I0E5_RHOPR</name>
<evidence type="ECO:0000313" key="1">
    <source>
        <dbReference type="EnsemblMetazoa" id="RPRC009765-PA"/>
    </source>
</evidence>
<evidence type="ECO:0000313" key="2">
    <source>
        <dbReference type="Proteomes" id="UP000015103"/>
    </source>
</evidence>
<protein>
    <submittedName>
        <fullName evidence="1">Uncharacterized protein</fullName>
    </submittedName>
</protein>
<dbReference type="InParanoid" id="T1I0E5"/>
<accession>T1I0E5</accession>
<sequence>EESASKIDVNKTNEITFIVNNLISSRQNILDKLCLVNVSQNKDVLALEFCEDSKDTNKVPLKDLKVTSVDVCRSDLDLKQLRSLRKNRLSRSSPSIGEEYQSDVLGNIHMKIAHLQQIALTLNKEIKYYLKEVFLREDK</sequence>
<keyword evidence="2" id="KW-1185">Reference proteome</keyword>
<dbReference type="Proteomes" id="UP000015103">
    <property type="component" value="Unassembled WGS sequence"/>
</dbReference>
<organism evidence="1 2">
    <name type="scientific">Rhodnius prolixus</name>
    <name type="common">Triatomid bug</name>
    <dbReference type="NCBI Taxonomy" id="13249"/>
    <lineage>
        <taxon>Eukaryota</taxon>
        <taxon>Metazoa</taxon>
        <taxon>Ecdysozoa</taxon>
        <taxon>Arthropoda</taxon>
        <taxon>Hexapoda</taxon>
        <taxon>Insecta</taxon>
        <taxon>Pterygota</taxon>
        <taxon>Neoptera</taxon>
        <taxon>Paraneoptera</taxon>
        <taxon>Hemiptera</taxon>
        <taxon>Heteroptera</taxon>
        <taxon>Panheteroptera</taxon>
        <taxon>Cimicomorpha</taxon>
        <taxon>Reduviidae</taxon>
        <taxon>Triatominae</taxon>
        <taxon>Rhodnius</taxon>
    </lineage>
</organism>